<evidence type="ECO:0000313" key="1">
    <source>
        <dbReference type="EMBL" id="GIL75617.1"/>
    </source>
</evidence>
<proteinExistence type="predicted"/>
<organism evidence="1 2">
    <name type="scientific">Volvox reticuliferus</name>
    <dbReference type="NCBI Taxonomy" id="1737510"/>
    <lineage>
        <taxon>Eukaryota</taxon>
        <taxon>Viridiplantae</taxon>
        <taxon>Chlorophyta</taxon>
        <taxon>core chlorophytes</taxon>
        <taxon>Chlorophyceae</taxon>
        <taxon>CS clade</taxon>
        <taxon>Chlamydomonadales</taxon>
        <taxon>Volvocaceae</taxon>
        <taxon>Volvox</taxon>
    </lineage>
</organism>
<accession>A0A8J4FID1</accession>
<dbReference type="AlphaFoldDB" id="A0A8J4FID1"/>
<dbReference type="EMBL" id="BNCP01000007">
    <property type="protein sequence ID" value="GIL75617.1"/>
    <property type="molecule type" value="Genomic_DNA"/>
</dbReference>
<protein>
    <submittedName>
        <fullName evidence="1">Uncharacterized protein</fullName>
    </submittedName>
</protein>
<reference evidence="1" key="1">
    <citation type="journal article" date="2021" name="Proc. Natl. Acad. Sci. U.S.A.">
        <title>Three genomes in the algal genus Volvox reveal the fate of a haploid sex-determining region after a transition to homothallism.</title>
        <authorList>
            <person name="Yamamoto K."/>
            <person name="Hamaji T."/>
            <person name="Kawai-Toyooka H."/>
            <person name="Matsuzaki R."/>
            <person name="Takahashi F."/>
            <person name="Nishimura Y."/>
            <person name="Kawachi M."/>
            <person name="Noguchi H."/>
            <person name="Minakuchi Y."/>
            <person name="Umen J.G."/>
            <person name="Toyoda A."/>
            <person name="Nozaki H."/>
        </authorList>
    </citation>
    <scope>NUCLEOTIDE SEQUENCE</scope>
    <source>
        <strain evidence="1">NIES-3786</strain>
    </source>
</reference>
<dbReference type="Proteomes" id="UP000747110">
    <property type="component" value="Unassembled WGS sequence"/>
</dbReference>
<keyword evidence="2" id="KW-1185">Reference proteome</keyword>
<evidence type="ECO:0000313" key="2">
    <source>
        <dbReference type="Proteomes" id="UP000747110"/>
    </source>
</evidence>
<gene>
    <name evidence="1" type="ORF">Vretifemale_5371</name>
</gene>
<name>A0A8J4FID1_9CHLO</name>
<comment type="caution">
    <text evidence="1">The sequence shown here is derived from an EMBL/GenBank/DDBJ whole genome shotgun (WGS) entry which is preliminary data.</text>
</comment>
<sequence>MPQPASGATVRWTIADRRSQRGSLLMGPMVTSRGALQASVVAAAASGMVGGPAPLTSRVSRERDPRHLKLAAHAERDEALCLGYCGCEPTRMSVASALPVRAAASGCLLEVDPAMERYPKFVKRFLGVLVLAPRPCRRIGQGVNKGLA</sequence>